<reference evidence="1" key="1">
    <citation type="journal article" date="2020" name="Nature">
        <title>Giant virus diversity and host interactions through global metagenomics.</title>
        <authorList>
            <person name="Schulz F."/>
            <person name="Roux S."/>
            <person name="Paez-Espino D."/>
            <person name="Jungbluth S."/>
            <person name="Walsh D.A."/>
            <person name="Denef V.J."/>
            <person name="McMahon K.D."/>
            <person name="Konstantinidis K.T."/>
            <person name="Eloe-Fadrosh E.A."/>
            <person name="Kyrpides N.C."/>
            <person name="Woyke T."/>
        </authorList>
    </citation>
    <scope>NUCLEOTIDE SEQUENCE</scope>
    <source>
        <strain evidence="1">GVMAG-M-3300027804-47</strain>
    </source>
</reference>
<name>A0A6C0LGT9_9ZZZZ</name>
<accession>A0A6C0LGT9</accession>
<dbReference type="EMBL" id="MN740480">
    <property type="protein sequence ID" value="QHU29048.1"/>
    <property type="molecule type" value="Genomic_DNA"/>
</dbReference>
<proteinExistence type="predicted"/>
<sequence>MCQLKGCYNERLHMLKYSIEKTLNRTKKNTEIYKLAYKYKNMFETTKLTIDDMNNFDIDTKKIGLNEIIRNFEKDMLRLNKKLNI</sequence>
<organism evidence="1">
    <name type="scientific">viral metagenome</name>
    <dbReference type="NCBI Taxonomy" id="1070528"/>
    <lineage>
        <taxon>unclassified sequences</taxon>
        <taxon>metagenomes</taxon>
        <taxon>organismal metagenomes</taxon>
    </lineage>
</organism>
<evidence type="ECO:0000313" key="1">
    <source>
        <dbReference type="EMBL" id="QHU29048.1"/>
    </source>
</evidence>
<protein>
    <submittedName>
        <fullName evidence="1">Uncharacterized protein</fullName>
    </submittedName>
</protein>
<dbReference type="AlphaFoldDB" id="A0A6C0LGT9"/>